<feature type="domain" description="Formyl transferase C-terminal" evidence="7">
    <location>
        <begin position="200"/>
        <end position="298"/>
    </location>
</feature>
<keyword evidence="3 5" id="KW-0808">Transferase</keyword>
<dbReference type="GO" id="GO:0004479">
    <property type="term" value="F:methionyl-tRNA formyltransferase activity"/>
    <property type="evidence" value="ECO:0007669"/>
    <property type="project" value="UniProtKB-UniRule"/>
</dbReference>
<organism evidence="8 9">
    <name type="scientific">bacterium (Candidatus Blackallbacteria) CG17_big_fil_post_rev_8_21_14_2_50_48_46</name>
    <dbReference type="NCBI Taxonomy" id="2014261"/>
    <lineage>
        <taxon>Bacteria</taxon>
        <taxon>Candidatus Blackallbacteria</taxon>
    </lineage>
</organism>
<dbReference type="Pfam" id="PF00551">
    <property type="entry name" value="Formyl_trans_N"/>
    <property type="match status" value="1"/>
</dbReference>
<dbReference type="PANTHER" id="PTHR11138:SF5">
    <property type="entry name" value="METHIONYL-TRNA FORMYLTRANSFERASE, MITOCHONDRIAL"/>
    <property type="match status" value="1"/>
</dbReference>
<comment type="caution">
    <text evidence="8">The sequence shown here is derived from an EMBL/GenBank/DDBJ whole genome shotgun (WGS) entry which is preliminary data.</text>
</comment>
<protein>
    <recommendedName>
        <fullName evidence="2 5">Methionyl-tRNA formyltransferase</fullName>
        <ecNumber evidence="2 5">2.1.2.9</ecNumber>
    </recommendedName>
</protein>
<dbReference type="FunFam" id="3.40.50.12230:FF:000001">
    <property type="entry name" value="Methionyl-tRNA formyltransferase"/>
    <property type="match status" value="1"/>
</dbReference>
<dbReference type="CDD" id="cd08704">
    <property type="entry name" value="Met_tRNA_FMT_C"/>
    <property type="match status" value="1"/>
</dbReference>
<evidence type="ECO:0000256" key="1">
    <source>
        <dbReference type="ARBA" id="ARBA00010699"/>
    </source>
</evidence>
<dbReference type="HAMAP" id="MF_00182">
    <property type="entry name" value="Formyl_trans"/>
    <property type="match status" value="1"/>
</dbReference>
<dbReference type="InterPro" id="IPR041711">
    <property type="entry name" value="Met-tRNA-FMT_N"/>
</dbReference>
<evidence type="ECO:0000313" key="9">
    <source>
        <dbReference type="Proteomes" id="UP000231019"/>
    </source>
</evidence>
<evidence type="ECO:0000256" key="5">
    <source>
        <dbReference type="HAMAP-Rule" id="MF_00182"/>
    </source>
</evidence>
<name>A0A2M7G376_9BACT</name>
<accession>A0A2M7G376</accession>
<dbReference type="InterPro" id="IPR044135">
    <property type="entry name" value="Met-tRNA-FMT_C"/>
</dbReference>
<dbReference type="SUPFAM" id="SSF53328">
    <property type="entry name" value="Formyltransferase"/>
    <property type="match status" value="1"/>
</dbReference>
<dbReference type="Pfam" id="PF02911">
    <property type="entry name" value="Formyl_trans_C"/>
    <property type="match status" value="1"/>
</dbReference>
<dbReference type="EC" id="2.1.2.9" evidence="2 5"/>
<dbReference type="Gene3D" id="3.40.50.12230">
    <property type="match status" value="1"/>
</dbReference>
<dbReference type="InterPro" id="IPR005793">
    <property type="entry name" value="Formyl_trans_C"/>
</dbReference>
<dbReference type="NCBIfam" id="TIGR00460">
    <property type="entry name" value="fmt"/>
    <property type="match status" value="1"/>
</dbReference>
<dbReference type="PANTHER" id="PTHR11138">
    <property type="entry name" value="METHIONYL-TRNA FORMYLTRANSFERASE"/>
    <property type="match status" value="1"/>
</dbReference>
<dbReference type="SUPFAM" id="SSF50486">
    <property type="entry name" value="FMT C-terminal domain-like"/>
    <property type="match status" value="1"/>
</dbReference>
<dbReference type="InterPro" id="IPR036477">
    <property type="entry name" value="Formyl_transf_N_sf"/>
</dbReference>
<dbReference type="InterPro" id="IPR002376">
    <property type="entry name" value="Formyl_transf_N"/>
</dbReference>
<evidence type="ECO:0000256" key="3">
    <source>
        <dbReference type="ARBA" id="ARBA00022679"/>
    </source>
</evidence>
<comment type="function">
    <text evidence="5">Attaches a formyl group to the free amino group of methionyl-tRNA(fMet). The formyl group appears to play a dual role in the initiator identity of N-formylmethionyl-tRNA by promoting its recognition by IF2 and preventing the misappropriation of this tRNA by the elongation apparatus.</text>
</comment>
<evidence type="ECO:0000259" key="6">
    <source>
        <dbReference type="Pfam" id="PF00551"/>
    </source>
</evidence>
<evidence type="ECO:0000256" key="4">
    <source>
        <dbReference type="ARBA" id="ARBA00022917"/>
    </source>
</evidence>
<evidence type="ECO:0000256" key="2">
    <source>
        <dbReference type="ARBA" id="ARBA00012261"/>
    </source>
</evidence>
<comment type="similarity">
    <text evidence="1 5">Belongs to the Fmt family.</text>
</comment>
<dbReference type="PROSITE" id="PS00373">
    <property type="entry name" value="GART"/>
    <property type="match status" value="1"/>
</dbReference>
<evidence type="ECO:0000259" key="7">
    <source>
        <dbReference type="Pfam" id="PF02911"/>
    </source>
</evidence>
<dbReference type="Proteomes" id="UP000231019">
    <property type="component" value="Unassembled WGS sequence"/>
</dbReference>
<dbReference type="EMBL" id="PFFQ01000039">
    <property type="protein sequence ID" value="PIW16276.1"/>
    <property type="molecule type" value="Genomic_DNA"/>
</dbReference>
<comment type="catalytic activity">
    <reaction evidence="5">
        <text>L-methionyl-tRNA(fMet) + (6R)-10-formyltetrahydrofolate = N-formyl-L-methionyl-tRNA(fMet) + (6S)-5,6,7,8-tetrahydrofolate + H(+)</text>
        <dbReference type="Rhea" id="RHEA:24380"/>
        <dbReference type="Rhea" id="RHEA-COMP:9952"/>
        <dbReference type="Rhea" id="RHEA-COMP:9953"/>
        <dbReference type="ChEBI" id="CHEBI:15378"/>
        <dbReference type="ChEBI" id="CHEBI:57453"/>
        <dbReference type="ChEBI" id="CHEBI:78530"/>
        <dbReference type="ChEBI" id="CHEBI:78844"/>
        <dbReference type="ChEBI" id="CHEBI:195366"/>
        <dbReference type="EC" id="2.1.2.9"/>
    </reaction>
</comment>
<sequence>MGTPEFAVPCLQALIEAGYPIRLVVTQPDKPVGRKQVLTPPPVKQLALAHGLDVFQPAKIRNQPEVLERLKAAEADCFVVVAYGKILPQEVLDLPARACINVHASLLPKYRGSAPIQWSIVHGETETGVTTMLMDVGMDTGDMLQKRAIPIDPEDTGVSLAEKLSRLGAELLLETLPLYFQGELQPEPQNHAEATTIPLLKKEDGLLNWQDSAKSLYDRVRGLKPWPETYTFFRDRPLKIKAVKLSDFPCGEALPGQVLAIQKQSLLIATGDGVLEILRLHPADSKEMAAGDFARGQRVVLGESLGGSVQIPLKA</sequence>
<keyword evidence="4 5" id="KW-0648">Protein biosynthesis</keyword>
<dbReference type="InterPro" id="IPR005794">
    <property type="entry name" value="Fmt"/>
</dbReference>
<reference evidence="8 9" key="1">
    <citation type="submission" date="2017-09" db="EMBL/GenBank/DDBJ databases">
        <title>Depth-based differentiation of microbial function through sediment-hosted aquifers and enrichment of novel symbionts in the deep terrestrial subsurface.</title>
        <authorList>
            <person name="Probst A.J."/>
            <person name="Ladd B."/>
            <person name="Jarett J.K."/>
            <person name="Geller-Mcgrath D.E."/>
            <person name="Sieber C.M."/>
            <person name="Emerson J.B."/>
            <person name="Anantharaman K."/>
            <person name="Thomas B.C."/>
            <person name="Malmstrom R."/>
            <person name="Stieglmeier M."/>
            <person name="Klingl A."/>
            <person name="Woyke T."/>
            <person name="Ryan C.M."/>
            <person name="Banfield J.F."/>
        </authorList>
    </citation>
    <scope>NUCLEOTIDE SEQUENCE [LARGE SCALE GENOMIC DNA]</scope>
    <source>
        <strain evidence="8">CG17_big_fil_post_rev_8_21_14_2_50_48_46</strain>
    </source>
</reference>
<dbReference type="CDD" id="cd08646">
    <property type="entry name" value="FMT_core_Met-tRNA-FMT_N"/>
    <property type="match status" value="1"/>
</dbReference>
<feature type="binding site" evidence="5">
    <location>
        <begin position="105"/>
        <end position="108"/>
    </location>
    <ligand>
        <name>(6S)-5,6,7,8-tetrahydrofolate</name>
        <dbReference type="ChEBI" id="CHEBI:57453"/>
    </ligand>
</feature>
<gene>
    <name evidence="5" type="primary">fmt</name>
    <name evidence="8" type="ORF">COW36_13955</name>
</gene>
<feature type="domain" description="Formyl transferase N-terminal" evidence="6">
    <location>
        <begin position="2"/>
        <end position="175"/>
    </location>
</feature>
<proteinExistence type="inferred from homology"/>
<dbReference type="GO" id="GO:0005829">
    <property type="term" value="C:cytosol"/>
    <property type="evidence" value="ECO:0007669"/>
    <property type="project" value="TreeGrafter"/>
</dbReference>
<dbReference type="InterPro" id="IPR001555">
    <property type="entry name" value="GART_AS"/>
</dbReference>
<dbReference type="InterPro" id="IPR011034">
    <property type="entry name" value="Formyl_transferase-like_C_sf"/>
</dbReference>
<evidence type="ECO:0000313" key="8">
    <source>
        <dbReference type="EMBL" id="PIW16276.1"/>
    </source>
</evidence>
<dbReference type="AlphaFoldDB" id="A0A2M7G376"/>